<feature type="transmembrane region" description="Helical" evidence="6">
    <location>
        <begin position="117"/>
        <end position="137"/>
    </location>
</feature>
<gene>
    <name evidence="7" type="ORF">Pro02_42230</name>
</gene>
<keyword evidence="4 6" id="KW-1133">Transmembrane helix</keyword>
<dbReference type="GO" id="GO:0005886">
    <property type="term" value="C:plasma membrane"/>
    <property type="evidence" value="ECO:0007669"/>
    <property type="project" value="UniProtKB-SubCell"/>
</dbReference>
<feature type="transmembrane region" description="Helical" evidence="6">
    <location>
        <begin position="6"/>
        <end position="29"/>
    </location>
</feature>
<dbReference type="PIRSF" id="PIRSF006324">
    <property type="entry name" value="LeuE"/>
    <property type="match status" value="1"/>
</dbReference>
<name>A0A8J3S2V7_PLARO</name>
<evidence type="ECO:0000256" key="1">
    <source>
        <dbReference type="ARBA" id="ARBA00004651"/>
    </source>
</evidence>
<organism evidence="7 8">
    <name type="scientific">Planobispora rosea</name>
    <dbReference type="NCBI Taxonomy" id="35762"/>
    <lineage>
        <taxon>Bacteria</taxon>
        <taxon>Bacillati</taxon>
        <taxon>Actinomycetota</taxon>
        <taxon>Actinomycetes</taxon>
        <taxon>Streptosporangiales</taxon>
        <taxon>Streptosporangiaceae</taxon>
        <taxon>Planobispora</taxon>
    </lineage>
</organism>
<sequence length="226" mass="22950">MPDLATLALFAAATLALLVVPGPAVVYIVTRSVAQGRSAGLVSVLGIHLGSMVHVAAAALGISALLAASATAFTIVKYLGAAYLIWLGVRKLMSGRNGAEAAEPPMASRTRMFWEGFVVNVLNPKTAIFFLAFLPQFADPAAGPIAPQIVLLGMIWIILGLASDGAFALLASALAGRLRRSARARRRLDVTSGVVYLGLGAAAAFAGEGAASHSSMPASGIAVAGA</sequence>
<reference evidence="7" key="1">
    <citation type="submission" date="2021-01" db="EMBL/GenBank/DDBJ databases">
        <title>Whole genome shotgun sequence of Planobispora rosea NBRC 15558.</title>
        <authorList>
            <person name="Komaki H."/>
            <person name="Tamura T."/>
        </authorList>
    </citation>
    <scope>NUCLEOTIDE SEQUENCE</scope>
    <source>
        <strain evidence="7">NBRC 15558</strain>
    </source>
</reference>
<dbReference type="RefSeq" id="WP_068921524.1">
    <property type="nucleotide sequence ID" value="NZ_BMQP01000021.1"/>
</dbReference>
<accession>A0A8J3S2V7</accession>
<comment type="subcellular location">
    <subcellularLocation>
        <location evidence="1">Cell membrane</location>
        <topology evidence="1">Multi-pass membrane protein</topology>
    </subcellularLocation>
</comment>
<keyword evidence="8" id="KW-1185">Reference proteome</keyword>
<feature type="transmembrane region" description="Helical" evidence="6">
    <location>
        <begin position="149"/>
        <end position="176"/>
    </location>
</feature>
<evidence type="ECO:0000256" key="5">
    <source>
        <dbReference type="ARBA" id="ARBA00023136"/>
    </source>
</evidence>
<feature type="transmembrane region" description="Helical" evidence="6">
    <location>
        <begin position="188"/>
        <end position="207"/>
    </location>
</feature>
<evidence type="ECO:0000256" key="3">
    <source>
        <dbReference type="ARBA" id="ARBA00022692"/>
    </source>
</evidence>
<dbReference type="InterPro" id="IPR001123">
    <property type="entry name" value="LeuE-type"/>
</dbReference>
<comment type="caution">
    <text evidence="7">The sequence shown here is derived from an EMBL/GenBank/DDBJ whole genome shotgun (WGS) entry which is preliminary data.</text>
</comment>
<evidence type="ECO:0000313" key="7">
    <source>
        <dbReference type="EMBL" id="GIH85815.1"/>
    </source>
</evidence>
<dbReference type="Proteomes" id="UP000655044">
    <property type="component" value="Unassembled WGS sequence"/>
</dbReference>
<protein>
    <submittedName>
        <fullName evidence="7">RhtB family transporter</fullName>
    </submittedName>
</protein>
<evidence type="ECO:0000256" key="2">
    <source>
        <dbReference type="ARBA" id="ARBA00022475"/>
    </source>
</evidence>
<keyword evidence="3 6" id="KW-0812">Transmembrane</keyword>
<dbReference type="GO" id="GO:0015171">
    <property type="term" value="F:amino acid transmembrane transporter activity"/>
    <property type="evidence" value="ECO:0007669"/>
    <property type="project" value="TreeGrafter"/>
</dbReference>
<dbReference type="AlphaFoldDB" id="A0A8J3S2V7"/>
<dbReference type="OrthoDB" id="3175972at2"/>
<keyword evidence="5 6" id="KW-0472">Membrane</keyword>
<feature type="transmembrane region" description="Helical" evidence="6">
    <location>
        <begin position="41"/>
        <end position="60"/>
    </location>
</feature>
<dbReference type="EMBL" id="BOOI01000039">
    <property type="protein sequence ID" value="GIH85815.1"/>
    <property type="molecule type" value="Genomic_DNA"/>
</dbReference>
<keyword evidence="2" id="KW-1003">Cell membrane</keyword>
<proteinExistence type="predicted"/>
<evidence type="ECO:0000313" key="8">
    <source>
        <dbReference type="Proteomes" id="UP000655044"/>
    </source>
</evidence>
<feature type="transmembrane region" description="Helical" evidence="6">
    <location>
        <begin position="66"/>
        <end position="86"/>
    </location>
</feature>
<dbReference type="Pfam" id="PF01810">
    <property type="entry name" value="LysE"/>
    <property type="match status" value="1"/>
</dbReference>
<dbReference type="PANTHER" id="PTHR30086">
    <property type="entry name" value="ARGININE EXPORTER PROTEIN ARGO"/>
    <property type="match status" value="1"/>
</dbReference>
<evidence type="ECO:0000256" key="4">
    <source>
        <dbReference type="ARBA" id="ARBA00022989"/>
    </source>
</evidence>
<dbReference type="PANTHER" id="PTHR30086:SF20">
    <property type="entry name" value="ARGININE EXPORTER PROTEIN ARGO-RELATED"/>
    <property type="match status" value="1"/>
</dbReference>
<evidence type="ECO:0000256" key="6">
    <source>
        <dbReference type="SAM" id="Phobius"/>
    </source>
</evidence>